<dbReference type="EMBL" id="LPJX01000066">
    <property type="protein sequence ID" value="KWF58674.1"/>
    <property type="molecule type" value="Genomic_DNA"/>
</dbReference>
<name>A0A132ETG1_9BURK</name>
<dbReference type="Gene3D" id="3.40.50.1820">
    <property type="entry name" value="alpha/beta hydrolase"/>
    <property type="match status" value="1"/>
</dbReference>
<dbReference type="PANTHER" id="PTHR48081:SF8">
    <property type="entry name" value="ALPHA_BETA HYDROLASE FOLD-3 DOMAIN-CONTAINING PROTEIN-RELATED"/>
    <property type="match status" value="1"/>
</dbReference>
<comment type="similarity">
    <text evidence="1">Belongs to the 'GDXG' lipolytic enzyme family.</text>
</comment>
<organism evidence="3 4">
    <name type="scientific">Burkholderia pseudomultivorans</name>
    <dbReference type="NCBI Taxonomy" id="1207504"/>
    <lineage>
        <taxon>Bacteria</taxon>
        <taxon>Pseudomonadati</taxon>
        <taxon>Pseudomonadota</taxon>
        <taxon>Betaproteobacteria</taxon>
        <taxon>Burkholderiales</taxon>
        <taxon>Burkholderiaceae</taxon>
        <taxon>Burkholderia</taxon>
        <taxon>Burkholderia cepacia complex</taxon>
    </lineage>
</organism>
<reference evidence="3 4" key="1">
    <citation type="submission" date="2015-11" db="EMBL/GenBank/DDBJ databases">
        <title>Expanding the genomic diversity of Burkholderia species for the development of highly accurate diagnostics.</title>
        <authorList>
            <person name="Sahl J."/>
            <person name="Keim P."/>
            <person name="Wagner D."/>
        </authorList>
    </citation>
    <scope>NUCLEOTIDE SEQUENCE [LARGE SCALE GENOMIC DNA]</scope>
    <source>
        <strain evidence="3 4">MSMB574WGS</strain>
    </source>
</reference>
<evidence type="ECO:0000256" key="1">
    <source>
        <dbReference type="ARBA" id="ARBA00010515"/>
    </source>
</evidence>
<dbReference type="FunFam" id="3.40.50.1820:FF:000089">
    <property type="entry name" value="Alpha/beta hydrolase"/>
    <property type="match status" value="1"/>
</dbReference>
<dbReference type="RefSeq" id="WP_059478569.1">
    <property type="nucleotide sequence ID" value="NZ_JANLBU010000079.1"/>
</dbReference>
<dbReference type="GO" id="GO:0016787">
    <property type="term" value="F:hydrolase activity"/>
    <property type="evidence" value="ECO:0007669"/>
    <property type="project" value="UniProtKB-KW"/>
</dbReference>
<dbReference type="InterPro" id="IPR033140">
    <property type="entry name" value="Lipase_GDXG_put_SER_AS"/>
</dbReference>
<evidence type="ECO:0000256" key="2">
    <source>
        <dbReference type="ARBA" id="ARBA00022801"/>
    </source>
</evidence>
<dbReference type="InterPro" id="IPR029058">
    <property type="entry name" value="AB_hydrolase_fold"/>
</dbReference>
<gene>
    <name evidence="3" type="ORF">WT57_04480</name>
</gene>
<dbReference type="Pfam" id="PF07859">
    <property type="entry name" value="Abhydrolase_3"/>
    <property type="match status" value="1"/>
</dbReference>
<dbReference type="SUPFAM" id="SSF53474">
    <property type="entry name" value="alpha/beta-Hydrolases"/>
    <property type="match status" value="1"/>
</dbReference>
<sequence length="312" mass="32631">MPLDPQAQALLAAFAQAPAIDFDRLTVPAYRASLAAGGAFAPGDTIAAEEDWQIPASGRQLSARLYRPDADGPLPLTVFFHGGGFVACGIDSHANLCRSLARRARTLVLSVDYRLAPEARFPAAAHDACDAVRWAAASARDLGARAGAIALAGDSAGGNLAAVAALQLRGSGVAIAHQLLLYPVVDCATEHPSYESLGDGYFLTADMMRWFKRQYFDDGADRASPLASPLAAPDVAGAAPATIVSAEFDPLRDEAEAYALRLAQAGTPVTLVRWPGQLHGFASMLGAVDAADRVLSFGADALRRAFDATEAR</sequence>
<comment type="caution">
    <text evidence="3">The sequence shown here is derived from an EMBL/GenBank/DDBJ whole genome shotgun (WGS) entry which is preliminary data.</text>
</comment>
<evidence type="ECO:0000313" key="4">
    <source>
        <dbReference type="Proteomes" id="UP000061512"/>
    </source>
</evidence>
<dbReference type="PROSITE" id="PS01174">
    <property type="entry name" value="LIPASE_GDXG_SER"/>
    <property type="match status" value="1"/>
</dbReference>
<protein>
    <submittedName>
        <fullName evidence="3">Esterase</fullName>
    </submittedName>
</protein>
<dbReference type="InterPro" id="IPR050300">
    <property type="entry name" value="GDXG_lipolytic_enzyme"/>
</dbReference>
<evidence type="ECO:0000313" key="3">
    <source>
        <dbReference type="EMBL" id="KWF58674.1"/>
    </source>
</evidence>
<dbReference type="PANTHER" id="PTHR48081">
    <property type="entry name" value="AB HYDROLASE SUPERFAMILY PROTEIN C4A8.06C"/>
    <property type="match status" value="1"/>
</dbReference>
<dbReference type="InterPro" id="IPR013094">
    <property type="entry name" value="AB_hydrolase_3"/>
</dbReference>
<accession>A0A132ETG1</accession>
<proteinExistence type="inferred from homology"/>
<dbReference type="Proteomes" id="UP000061512">
    <property type="component" value="Unassembled WGS sequence"/>
</dbReference>
<dbReference type="AlphaFoldDB" id="A0A132ETG1"/>
<keyword evidence="2" id="KW-0378">Hydrolase</keyword>